<name>A0A847RWV8_9BACT</name>
<evidence type="ECO:0000256" key="2">
    <source>
        <dbReference type="ARBA" id="ARBA00022448"/>
    </source>
</evidence>
<evidence type="ECO:0000259" key="11">
    <source>
        <dbReference type="Pfam" id="PF00593"/>
    </source>
</evidence>
<keyword evidence="2 8" id="KW-0813">Transport</keyword>
<dbReference type="InterPro" id="IPR023996">
    <property type="entry name" value="TonB-dep_OMP_SusC/RagA"/>
</dbReference>
<dbReference type="InterPro" id="IPR037066">
    <property type="entry name" value="Plug_dom_sf"/>
</dbReference>
<evidence type="ECO:0000256" key="1">
    <source>
        <dbReference type="ARBA" id="ARBA00004571"/>
    </source>
</evidence>
<dbReference type="RefSeq" id="WP_168873183.1">
    <property type="nucleotide sequence ID" value="NZ_JABAIA010000002.1"/>
</dbReference>
<keyword evidence="7 8" id="KW-0998">Cell outer membrane</keyword>
<accession>A0A847RWV8</accession>
<dbReference type="SUPFAM" id="SSF49464">
    <property type="entry name" value="Carboxypeptidase regulatory domain-like"/>
    <property type="match status" value="1"/>
</dbReference>
<keyword evidence="6 8" id="KW-0472">Membrane</keyword>
<evidence type="ECO:0000256" key="7">
    <source>
        <dbReference type="ARBA" id="ARBA00023237"/>
    </source>
</evidence>
<dbReference type="Proteomes" id="UP000570474">
    <property type="component" value="Unassembled WGS sequence"/>
</dbReference>
<dbReference type="GO" id="GO:0009279">
    <property type="term" value="C:cell outer membrane"/>
    <property type="evidence" value="ECO:0007669"/>
    <property type="project" value="UniProtKB-SubCell"/>
</dbReference>
<evidence type="ECO:0000259" key="12">
    <source>
        <dbReference type="Pfam" id="PF07715"/>
    </source>
</evidence>
<dbReference type="NCBIfam" id="TIGR04056">
    <property type="entry name" value="OMP_RagA_SusC"/>
    <property type="match status" value="1"/>
</dbReference>
<comment type="similarity">
    <text evidence="8 9">Belongs to the TonB-dependent receptor family.</text>
</comment>
<comment type="caution">
    <text evidence="13">The sequence shown here is derived from an EMBL/GenBank/DDBJ whole genome shotgun (WGS) entry which is preliminary data.</text>
</comment>
<keyword evidence="10" id="KW-0732">Signal</keyword>
<evidence type="ECO:0000256" key="6">
    <source>
        <dbReference type="ARBA" id="ARBA00023136"/>
    </source>
</evidence>
<gene>
    <name evidence="13" type="ORF">HGH92_23580</name>
</gene>
<evidence type="ECO:0000256" key="3">
    <source>
        <dbReference type="ARBA" id="ARBA00022452"/>
    </source>
</evidence>
<dbReference type="InterPro" id="IPR012910">
    <property type="entry name" value="Plug_dom"/>
</dbReference>
<feature type="domain" description="TonB-dependent receptor plug" evidence="12">
    <location>
        <begin position="119"/>
        <end position="227"/>
    </location>
</feature>
<dbReference type="InterPro" id="IPR000531">
    <property type="entry name" value="Beta-barrel_TonB"/>
</dbReference>
<evidence type="ECO:0000256" key="9">
    <source>
        <dbReference type="RuleBase" id="RU003357"/>
    </source>
</evidence>
<reference evidence="13 14" key="1">
    <citation type="submission" date="2020-04" db="EMBL/GenBank/DDBJ databases">
        <authorList>
            <person name="Yin C."/>
        </authorList>
    </citation>
    <scope>NUCLEOTIDE SEQUENCE [LARGE SCALE GENOMIC DNA]</scope>
    <source>
        <strain evidence="13 14">Ae27</strain>
    </source>
</reference>
<dbReference type="InterPro" id="IPR023997">
    <property type="entry name" value="TonB-dep_OMP_SusC/RagA_CS"/>
</dbReference>
<dbReference type="InterPro" id="IPR039426">
    <property type="entry name" value="TonB-dep_rcpt-like"/>
</dbReference>
<dbReference type="InterPro" id="IPR008969">
    <property type="entry name" value="CarboxyPept-like_regulatory"/>
</dbReference>
<evidence type="ECO:0000313" key="14">
    <source>
        <dbReference type="Proteomes" id="UP000570474"/>
    </source>
</evidence>
<evidence type="ECO:0000256" key="8">
    <source>
        <dbReference type="PROSITE-ProRule" id="PRU01360"/>
    </source>
</evidence>
<dbReference type="SUPFAM" id="SSF56935">
    <property type="entry name" value="Porins"/>
    <property type="match status" value="1"/>
</dbReference>
<dbReference type="PROSITE" id="PS52016">
    <property type="entry name" value="TONB_DEPENDENT_REC_3"/>
    <property type="match status" value="1"/>
</dbReference>
<keyword evidence="3 8" id="KW-1134">Transmembrane beta strand</keyword>
<dbReference type="AlphaFoldDB" id="A0A847RWV8"/>
<dbReference type="NCBIfam" id="TIGR04057">
    <property type="entry name" value="SusC_RagA_signa"/>
    <property type="match status" value="1"/>
</dbReference>
<evidence type="ECO:0000256" key="5">
    <source>
        <dbReference type="ARBA" id="ARBA00023077"/>
    </source>
</evidence>
<feature type="signal peptide" evidence="10">
    <location>
        <begin position="1"/>
        <end position="18"/>
    </location>
</feature>
<sequence length="1069" mass="118094">MKLILAVFFFFLSAAALAQPTIRVEIKGRVYSTEQMPLAGISVSAQKNNSRTTTRNDGTFSLSLSQVPDTLLFTHIGYSPLRIPITKPEEAIEAVMSVIATELAQVTISTGYQRLKPNQVNGAFAVIDNKVLNQQTGTNILHRLQNVTPGLSFNPGYGNANSTNNKTGINIRGLSTINGSLDPLVVLDNFVFQGDISNINPNDIESITVLKDAAAASIWGARAGNGVIVITTKKGRYNQKPTISISSGLILQGKPDLSTLQDMSVTDYMGLETFLYGKNYFNSALNRRYVSVPQLIEVLQKRKNGLISAADSAAQVTALQANDSKAQYEKHFYRPAVTQQYSLNVSGGSSNMTWLMAGAYDRNIDNLSATFDKINLRLSNSFKLSKKLQIDVNAYYTNSKAMTGKESFSTVASINGRYAPNLAFADAAGNPLSVPKYYRDGYVDTAGAGHLLDWKYYPLDEYQQRRATTKTDEIIANITATYKILPFLQGSILYQYQRQRTDLQSLSGMNSFDARNTINLFSQVNRSTGEVTRIVPLGDILRTTLTNRSSQNLRGQLDFNRSWQDHSIVALAGAEIQEIEADSYKNIYYGYNAQPLAYAKMDFINPYPTFITGRNQIIADAGLPSSTTNRFVSLFTNLNYTYKAKYSLSASARRDGSNAFGVRTNDRWKPLWSAGIGWDISQERFYNIQWLPQVKLRATYGTSGNVDLSRTALPVAVYSVDPVTNLPIATIATLNNPHLRWETVKQLNIGLQFSNSFISGSIDYYRKQGADLYGPMPYDYTAWGASNVFIANVADMRGNGIDVMLNSKNLSGKLKWTTTAIYNYVSNKTTKYFDESAQTINTLLSGGRSITPVIGKPLYSLAAFQWAGLDGEGNPQGYLNGAKSTDYAAMLASTSGKGEHQPSIIYVGSSIPTSTGSLINTFAYANFELTVNIAYKLGYYFRKPVISYSGIISGTMGNKEYADRWQQPGDENRTTVPAFKYPADGTRDMFYAYSTINALKGDHVRLQYINLTYTPVRPFGIESLKHIQLYINVANLGILWRANDRCLDPDFPNGLPTPKTFSAGIRASL</sequence>
<feature type="chain" id="PRO_5032603971" evidence="10">
    <location>
        <begin position="19"/>
        <end position="1069"/>
    </location>
</feature>
<dbReference type="Gene3D" id="2.60.40.1120">
    <property type="entry name" value="Carboxypeptidase-like, regulatory domain"/>
    <property type="match status" value="1"/>
</dbReference>
<comment type="subcellular location">
    <subcellularLocation>
        <location evidence="1 8">Cell outer membrane</location>
        <topology evidence="1 8">Multi-pass membrane protein</topology>
    </subcellularLocation>
</comment>
<dbReference type="Gene3D" id="2.40.170.20">
    <property type="entry name" value="TonB-dependent receptor, beta-barrel domain"/>
    <property type="match status" value="1"/>
</dbReference>
<keyword evidence="4 8" id="KW-0812">Transmembrane</keyword>
<dbReference type="Pfam" id="PF13715">
    <property type="entry name" value="CarbopepD_reg_2"/>
    <property type="match status" value="1"/>
</dbReference>
<keyword evidence="5 9" id="KW-0798">TonB box</keyword>
<dbReference type="Pfam" id="PF07715">
    <property type="entry name" value="Plug"/>
    <property type="match status" value="1"/>
</dbReference>
<organism evidence="13 14">
    <name type="scientific">Chitinophaga varians</name>
    <dbReference type="NCBI Taxonomy" id="2202339"/>
    <lineage>
        <taxon>Bacteria</taxon>
        <taxon>Pseudomonadati</taxon>
        <taxon>Bacteroidota</taxon>
        <taxon>Chitinophagia</taxon>
        <taxon>Chitinophagales</taxon>
        <taxon>Chitinophagaceae</taxon>
        <taxon>Chitinophaga</taxon>
    </lineage>
</organism>
<protein>
    <submittedName>
        <fullName evidence="13">SusC/RagA family TonB-linked outer membrane protein</fullName>
    </submittedName>
</protein>
<keyword evidence="14" id="KW-1185">Reference proteome</keyword>
<dbReference type="Pfam" id="PF00593">
    <property type="entry name" value="TonB_dep_Rec_b-barrel"/>
    <property type="match status" value="1"/>
</dbReference>
<feature type="domain" description="TonB-dependent receptor-like beta-barrel" evidence="11">
    <location>
        <begin position="440"/>
        <end position="844"/>
    </location>
</feature>
<dbReference type="InterPro" id="IPR036942">
    <property type="entry name" value="Beta-barrel_TonB_sf"/>
</dbReference>
<evidence type="ECO:0000313" key="13">
    <source>
        <dbReference type="EMBL" id="NLR67306.1"/>
    </source>
</evidence>
<evidence type="ECO:0000256" key="4">
    <source>
        <dbReference type="ARBA" id="ARBA00022692"/>
    </source>
</evidence>
<dbReference type="Gene3D" id="2.170.130.10">
    <property type="entry name" value="TonB-dependent receptor, plug domain"/>
    <property type="match status" value="1"/>
</dbReference>
<evidence type="ECO:0000256" key="10">
    <source>
        <dbReference type="SAM" id="SignalP"/>
    </source>
</evidence>
<proteinExistence type="inferred from homology"/>
<dbReference type="EMBL" id="JABAIA010000002">
    <property type="protein sequence ID" value="NLR67306.1"/>
    <property type="molecule type" value="Genomic_DNA"/>
</dbReference>